<evidence type="ECO:0000313" key="3">
    <source>
        <dbReference type="Proteomes" id="UP001520654"/>
    </source>
</evidence>
<dbReference type="EMBL" id="JAINUL010000001">
    <property type="protein sequence ID" value="MCC0100157.1"/>
    <property type="molecule type" value="Genomic_DNA"/>
</dbReference>
<sequence length="152" mass="16089">MINSKRVRLALVALAASAAAFTAAPAQAAAPAPSQVRIESATTAQFAALTDSPISPMRCRDDGQGCPPPLKSPCGTEFAPTTIEYWSDHIFDRMAERGITEAQVRAVVATGNGWCQTSQKTFLYQEPVGGKTLAVAVGWSRNGSTAVTAYWK</sequence>
<evidence type="ECO:0000313" key="2">
    <source>
        <dbReference type="EMBL" id="MCC0100157.1"/>
    </source>
</evidence>
<dbReference type="Pfam" id="PF14076">
    <property type="entry name" value="DUF4258"/>
    <property type="match status" value="1"/>
</dbReference>
<dbReference type="Proteomes" id="UP001520654">
    <property type="component" value="Unassembled WGS sequence"/>
</dbReference>
<dbReference type="InterPro" id="IPR025354">
    <property type="entry name" value="DUF4258"/>
</dbReference>
<evidence type="ECO:0000256" key="1">
    <source>
        <dbReference type="SAM" id="SignalP"/>
    </source>
</evidence>
<proteinExistence type="predicted"/>
<gene>
    <name evidence="2" type="ORF">K7B10_36320</name>
</gene>
<keyword evidence="1" id="KW-0732">Signal</keyword>
<dbReference type="RefSeq" id="WP_229343444.1">
    <property type="nucleotide sequence ID" value="NZ_JAINUL010000001.1"/>
</dbReference>
<keyword evidence="3" id="KW-1185">Reference proteome</keyword>
<protein>
    <submittedName>
        <fullName evidence="2">DUF4258 domain-containing protein</fullName>
    </submittedName>
</protein>
<feature type="signal peptide" evidence="1">
    <location>
        <begin position="1"/>
        <end position="28"/>
    </location>
</feature>
<feature type="chain" id="PRO_5045606464" evidence="1">
    <location>
        <begin position="29"/>
        <end position="152"/>
    </location>
</feature>
<comment type="caution">
    <text evidence="2">The sequence shown here is derived from an EMBL/GenBank/DDBJ whole genome shotgun (WGS) entry which is preliminary data.</text>
</comment>
<accession>A0ABS8EGL4</accession>
<reference evidence="2 3" key="1">
    <citation type="submission" date="2021-08" db="EMBL/GenBank/DDBJ databases">
        <title>Genomic Architecture of Streptomyces flavotricini NGL1 and Streptomyces erythrochromogenes HMS4 With Differential Plant Beneficial attributes and laccase production capabilities.</title>
        <authorList>
            <person name="Salwan R."/>
            <person name="Kaur R."/>
            <person name="Sharma V."/>
        </authorList>
    </citation>
    <scope>NUCLEOTIDE SEQUENCE [LARGE SCALE GENOMIC DNA]</scope>
    <source>
        <strain evidence="2 3">NGL1</strain>
    </source>
</reference>
<name>A0ABS8EGL4_9ACTN</name>
<organism evidence="2 3">
    <name type="scientific">Streptomyces flavotricini</name>
    <dbReference type="NCBI Taxonomy" id="66888"/>
    <lineage>
        <taxon>Bacteria</taxon>
        <taxon>Bacillati</taxon>
        <taxon>Actinomycetota</taxon>
        <taxon>Actinomycetes</taxon>
        <taxon>Kitasatosporales</taxon>
        <taxon>Streptomycetaceae</taxon>
        <taxon>Streptomyces</taxon>
    </lineage>
</organism>